<evidence type="ECO:0000259" key="2">
    <source>
        <dbReference type="Pfam" id="PF07687"/>
    </source>
</evidence>
<keyword evidence="1" id="KW-0464">Manganese</keyword>
<dbReference type="NCBIfam" id="TIGR01891">
    <property type="entry name" value="amidohydrolases"/>
    <property type="match status" value="1"/>
</dbReference>
<dbReference type="InterPro" id="IPR011650">
    <property type="entry name" value="Peptidase_M20_dimer"/>
</dbReference>
<organism evidence="3 5">
    <name type="scientific">Holdemania massiliensis</name>
    <dbReference type="NCBI Taxonomy" id="1468449"/>
    <lineage>
        <taxon>Bacteria</taxon>
        <taxon>Bacillati</taxon>
        <taxon>Bacillota</taxon>
        <taxon>Erysipelotrichia</taxon>
        <taxon>Erysipelotrichales</taxon>
        <taxon>Erysipelotrichaceae</taxon>
        <taxon>Holdemania</taxon>
    </lineage>
</organism>
<dbReference type="OrthoDB" id="9776731at2"/>
<feature type="binding site" evidence="1">
    <location>
        <position position="340"/>
    </location>
    <ligand>
        <name>Mn(2+)</name>
        <dbReference type="ChEBI" id="CHEBI:29035"/>
        <label>2</label>
    </ligand>
</feature>
<protein>
    <submittedName>
        <fullName evidence="3">Amidohydrolase</fullName>
    </submittedName>
</protein>
<comment type="caution">
    <text evidence="3">The sequence shown here is derived from an EMBL/GenBank/DDBJ whole genome shotgun (WGS) entry which is preliminary data.</text>
</comment>
<dbReference type="Pfam" id="PF01546">
    <property type="entry name" value="Peptidase_M20"/>
    <property type="match status" value="1"/>
</dbReference>
<dbReference type="GO" id="GO:0046872">
    <property type="term" value="F:metal ion binding"/>
    <property type="evidence" value="ECO:0007669"/>
    <property type="project" value="UniProtKB-KW"/>
</dbReference>
<feature type="binding site" evidence="1">
    <location>
        <position position="91"/>
    </location>
    <ligand>
        <name>Mn(2+)</name>
        <dbReference type="ChEBI" id="CHEBI:29035"/>
        <label>2</label>
    </ligand>
</feature>
<dbReference type="InterPro" id="IPR036264">
    <property type="entry name" value="Bact_exopeptidase_dim_dom"/>
</dbReference>
<dbReference type="GO" id="GO:0016787">
    <property type="term" value="F:hydrolase activity"/>
    <property type="evidence" value="ECO:0007669"/>
    <property type="project" value="UniProtKB-KW"/>
</dbReference>
<dbReference type="Gene3D" id="3.30.70.360">
    <property type="match status" value="1"/>
</dbReference>
<sequence>MNQATQFRRDLHQIPETSFTEFKTKEYVVSVLKTLHCEVIELLETGAAAYFDAGKEATLAYRADMDALPIQEETGLDFASRHPGRMHACGHDGHMAMLLGFAQELDQLDREPWKNNILLIFQPSEETVGGAKPICDTGIFEKYNVKAIFGTHLWPFIPAGAVASRCDEMMAHASEVTVTVKGKSTHCAKPDEGIDALAIGADLLCRLYAMEKKIAPSQYRILKFGNFHAGTVRNILPETAVLEGSYRSFQDATFDWMIDQTKQIMHQLEQETGCQILFDYTEGYPAVINDAHLFGKAQALLPQLQVLDKPEMIAEDFAFYQRKIPGVFFFLGTGTGIALHNCHFNFDEQVLQEGIKTDLALMNIDLEGRL</sequence>
<dbReference type="AlphaFoldDB" id="A0A6N7S9H5"/>
<gene>
    <name evidence="4" type="ORF">GKD88_14140</name>
    <name evidence="3" type="ORF">GKE08_14470</name>
</gene>
<proteinExistence type="predicted"/>
<feature type="binding site" evidence="1">
    <location>
        <position position="89"/>
    </location>
    <ligand>
        <name>Mn(2+)</name>
        <dbReference type="ChEBI" id="CHEBI:29035"/>
        <label>2</label>
    </ligand>
</feature>
<dbReference type="PANTHER" id="PTHR11014">
    <property type="entry name" value="PEPTIDASE M20 FAMILY MEMBER"/>
    <property type="match status" value="1"/>
</dbReference>
<dbReference type="InterPro" id="IPR002933">
    <property type="entry name" value="Peptidase_M20"/>
</dbReference>
<dbReference type="InterPro" id="IPR017439">
    <property type="entry name" value="Amidohydrolase"/>
</dbReference>
<evidence type="ECO:0000256" key="1">
    <source>
        <dbReference type="PIRSR" id="PIRSR005962-1"/>
    </source>
</evidence>
<keyword evidence="6" id="KW-1185">Reference proteome</keyword>
<dbReference type="EMBL" id="WKPJ01000028">
    <property type="protein sequence ID" value="MSA90533.1"/>
    <property type="molecule type" value="Genomic_DNA"/>
</dbReference>
<evidence type="ECO:0000313" key="5">
    <source>
        <dbReference type="Proteomes" id="UP000433575"/>
    </source>
</evidence>
<dbReference type="Gene3D" id="3.40.630.10">
    <property type="entry name" value="Zn peptidases"/>
    <property type="match status" value="1"/>
</dbReference>
<reference evidence="5 6" key="1">
    <citation type="journal article" date="2019" name="Nat. Med.">
        <title>A library of human gut bacterial isolates paired with longitudinal multiomics data enables mechanistic microbiome research.</title>
        <authorList>
            <person name="Poyet M."/>
            <person name="Groussin M."/>
            <person name="Gibbons S.M."/>
            <person name="Avila-Pacheco J."/>
            <person name="Jiang X."/>
            <person name="Kearney S.M."/>
            <person name="Perrotta A.R."/>
            <person name="Berdy B."/>
            <person name="Zhao S."/>
            <person name="Lieberman T.D."/>
            <person name="Swanson P.K."/>
            <person name="Smith M."/>
            <person name="Roesemann S."/>
            <person name="Alexander J.E."/>
            <person name="Rich S.A."/>
            <person name="Livny J."/>
            <person name="Vlamakis H."/>
            <person name="Clish C."/>
            <person name="Bullock K."/>
            <person name="Deik A."/>
            <person name="Scott J."/>
            <person name="Pierce K.A."/>
            <person name="Xavier R.J."/>
            <person name="Alm E.J."/>
        </authorList>
    </citation>
    <scope>NUCLEOTIDE SEQUENCE [LARGE SCALE GENOMIC DNA]</scope>
    <source>
        <strain evidence="3 5">BIOML-A4</strain>
        <strain evidence="4 6">BIOML-A5</strain>
    </source>
</reference>
<dbReference type="RefSeq" id="WP_154239825.1">
    <property type="nucleotide sequence ID" value="NZ_WKPI01000030.1"/>
</dbReference>
<dbReference type="Proteomes" id="UP000480929">
    <property type="component" value="Unassembled WGS sequence"/>
</dbReference>
<dbReference type="SUPFAM" id="SSF53187">
    <property type="entry name" value="Zn-dependent exopeptidases"/>
    <property type="match status" value="1"/>
</dbReference>
<dbReference type="SUPFAM" id="SSF55031">
    <property type="entry name" value="Bacterial exopeptidase dimerisation domain"/>
    <property type="match status" value="1"/>
</dbReference>
<comment type="cofactor">
    <cofactor evidence="1">
        <name>Mn(2+)</name>
        <dbReference type="ChEBI" id="CHEBI:29035"/>
    </cofactor>
    <text evidence="1">The Mn(2+) ion enhances activity.</text>
</comment>
<dbReference type="Proteomes" id="UP000433575">
    <property type="component" value="Unassembled WGS sequence"/>
</dbReference>
<name>A0A6N7S9H5_9FIRM</name>
<dbReference type="Pfam" id="PF07687">
    <property type="entry name" value="M20_dimer"/>
    <property type="match status" value="1"/>
</dbReference>
<dbReference type="EMBL" id="WKPI01000030">
    <property type="protein sequence ID" value="MSC34263.1"/>
    <property type="molecule type" value="Genomic_DNA"/>
</dbReference>
<dbReference type="PIRSF" id="PIRSF005962">
    <property type="entry name" value="Pept_M20D_amidohydro"/>
    <property type="match status" value="1"/>
</dbReference>
<evidence type="ECO:0000313" key="6">
    <source>
        <dbReference type="Proteomes" id="UP000480929"/>
    </source>
</evidence>
<feature type="binding site" evidence="1">
    <location>
        <position position="152"/>
    </location>
    <ligand>
        <name>Mn(2+)</name>
        <dbReference type="ChEBI" id="CHEBI:29035"/>
        <label>2</label>
    </ligand>
</feature>
<evidence type="ECO:0000313" key="4">
    <source>
        <dbReference type="EMBL" id="MSC34263.1"/>
    </source>
</evidence>
<accession>A0A6N7S9H5</accession>
<keyword evidence="3" id="KW-0378">Hydrolase</keyword>
<keyword evidence="1" id="KW-0479">Metal-binding</keyword>
<evidence type="ECO:0000313" key="3">
    <source>
        <dbReference type="EMBL" id="MSA90533.1"/>
    </source>
</evidence>
<dbReference type="PANTHER" id="PTHR11014:SF63">
    <property type="entry name" value="METALLOPEPTIDASE, PUTATIVE (AFU_ORTHOLOGUE AFUA_6G09600)-RELATED"/>
    <property type="match status" value="1"/>
</dbReference>
<feature type="binding site" evidence="1">
    <location>
        <position position="126"/>
    </location>
    <ligand>
        <name>Mn(2+)</name>
        <dbReference type="ChEBI" id="CHEBI:29035"/>
        <label>2</label>
    </ligand>
</feature>
<feature type="domain" description="Peptidase M20 dimerisation" evidence="2">
    <location>
        <begin position="175"/>
        <end position="267"/>
    </location>
</feature>